<dbReference type="Proteomes" id="UP000266327">
    <property type="component" value="Unassembled WGS sequence"/>
</dbReference>
<gene>
    <name evidence="2" type="ORF">D3878_10675</name>
</gene>
<evidence type="ECO:0000313" key="2">
    <source>
        <dbReference type="EMBL" id="RJG01984.1"/>
    </source>
</evidence>
<organism evidence="2 3">
    <name type="scientific">Noviherbaspirillum sedimenti</name>
    <dbReference type="NCBI Taxonomy" id="2320865"/>
    <lineage>
        <taxon>Bacteria</taxon>
        <taxon>Pseudomonadati</taxon>
        <taxon>Pseudomonadota</taxon>
        <taxon>Betaproteobacteria</taxon>
        <taxon>Burkholderiales</taxon>
        <taxon>Oxalobacteraceae</taxon>
        <taxon>Noviherbaspirillum</taxon>
    </lineage>
</organism>
<name>A0A3A3G288_9BURK</name>
<dbReference type="EMBL" id="QYUQ01000002">
    <property type="protein sequence ID" value="RJG01984.1"/>
    <property type="molecule type" value="Genomic_DNA"/>
</dbReference>
<keyword evidence="3" id="KW-1185">Reference proteome</keyword>
<evidence type="ECO:0000313" key="3">
    <source>
        <dbReference type="Proteomes" id="UP000266327"/>
    </source>
</evidence>
<feature type="compositionally biased region" description="Polar residues" evidence="1">
    <location>
        <begin position="1"/>
        <end position="16"/>
    </location>
</feature>
<evidence type="ECO:0000256" key="1">
    <source>
        <dbReference type="SAM" id="MobiDB-lite"/>
    </source>
</evidence>
<dbReference type="AlphaFoldDB" id="A0A3A3G288"/>
<reference evidence="3" key="1">
    <citation type="submission" date="2018-09" db="EMBL/GenBank/DDBJ databases">
        <authorList>
            <person name="Zhu H."/>
        </authorList>
    </citation>
    <scope>NUCLEOTIDE SEQUENCE [LARGE SCALE GENOMIC DNA]</scope>
    <source>
        <strain evidence="3">K1S02-23</strain>
    </source>
</reference>
<proteinExistence type="predicted"/>
<feature type="region of interest" description="Disordered" evidence="1">
    <location>
        <begin position="1"/>
        <end position="70"/>
    </location>
</feature>
<protein>
    <submittedName>
        <fullName evidence="2">Uncharacterized protein</fullName>
    </submittedName>
</protein>
<accession>A0A3A3G288</accession>
<sequence length="70" mass="8043">MTISKPNRTHVQSSDPMQMKRHKESGDQHILPIDEPAESPHRPHRLSRQDMQKTLPPERESAAPEEPESP</sequence>
<comment type="caution">
    <text evidence="2">The sequence shown here is derived from an EMBL/GenBank/DDBJ whole genome shotgun (WGS) entry which is preliminary data.</text>
</comment>
<feature type="compositionally biased region" description="Basic and acidic residues" evidence="1">
    <location>
        <begin position="47"/>
        <end position="62"/>
    </location>
</feature>